<comment type="similarity">
    <text evidence="2 8">Belongs to the PGAP3 family.</text>
</comment>
<feature type="transmembrane region" description="Helical" evidence="8">
    <location>
        <begin position="318"/>
        <end position="336"/>
    </location>
</feature>
<evidence type="ECO:0000256" key="2">
    <source>
        <dbReference type="ARBA" id="ARBA00006387"/>
    </source>
</evidence>
<reference evidence="9" key="1">
    <citation type="submission" date="2020-11" db="EMBL/GenBank/DDBJ databases">
        <authorList>
            <person name="Whitehead M."/>
        </authorList>
    </citation>
    <scope>NUCLEOTIDE SEQUENCE</scope>
    <source>
        <strain evidence="9">EGII</strain>
    </source>
</reference>
<evidence type="ECO:0000256" key="1">
    <source>
        <dbReference type="ARBA" id="ARBA00004127"/>
    </source>
</evidence>
<keyword evidence="8" id="KW-0333">Golgi apparatus</keyword>
<evidence type="ECO:0000256" key="6">
    <source>
        <dbReference type="ARBA" id="ARBA00022989"/>
    </source>
</evidence>
<dbReference type="PROSITE" id="PS51257">
    <property type="entry name" value="PROKAR_LIPOPROTEIN"/>
    <property type="match status" value="1"/>
</dbReference>
<evidence type="ECO:0000256" key="5">
    <source>
        <dbReference type="ARBA" id="ARBA00022729"/>
    </source>
</evidence>
<evidence type="ECO:0000313" key="10">
    <source>
        <dbReference type="Proteomes" id="UP000606786"/>
    </source>
</evidence>
<evidence type="ECO:0000256" key="8">
    <source>
        <dbReference type="RuleBase" id="RU365066"/>
    </source>
</evidence>
<keyword evidence="4 8" id="KW-0812">Transmembrane</keyword>
<evidence type="ECO:0000256" key="7">
    <source>
        <dbReference type="ARBA" id="ARBA00023136"/>
    </source>
</evidence>
<name>A0A811VFL7_CERCA</name>
<dbReference type="GO" id="GO:0005789">
    <property type="term" value="C:endoplasmic reticulum membrane"/>
    <property type="evidence" value="ECO:0007669"/>
    <property type="project" value="TreeGrafter"/>
</dbReference>
<organism evidence="9 10">
    <name type="scientific">Ceratitis capitata</name>
    <name type="common">Mediterranean fruit fly</name>
    <name type="synonym">Tephritis capitata</name>
    <dbReference type="NCBI Taxonomy" id="7213"/>
    <lineage>
        <taxon>Eukaryota</taxon>
        <taxon>Metazoa</taxon>
        <taxon>Ecdysozoa</taxon>
        <taxon>Arthropoda</taxon>
        <taxon>Hexapoda</taxon>
        <taxon>Insecta</taxon>
        <taxon>Pterygota</taxon>
        <taxon>Neoptera</taxon>
        <taxon>Endopterygota</taxon>
        <taxon>Diptera</taxon>
        <taxon>Brachycera</taxon>
        <taxon>Muscomorpha</taxon>
        <taxon>Tephritoidea</taxon>
        <taxon>Tephritidae</taxon>
        <taxon>Ceratitis</taxon>
        <taxon>Ceratitis</taxon>
    </lineage>
</organism>
<dbReference type="Pfam" id="PF04080">
    <property type="entry name" value="Per1"/>
    <property type="match status" value="1"/>
</dbReference>
<feature type="transmembrane region" description="Helical" evidence="8">
    <location>
        <begin position="7"/>
        <end position="25"/>
    </location>
</feature>
<keyword evidence="7 8" id="KW-0472">Membrane</keyword>
<dbReference type="GO" id="GO:0000139">
    <property type="term" value="C:Golgi membrane"/>
    <property type="evidence" value="ECO:0007669"/>
    <property type="project" value="UniProtKB-SubCell"/>
</dbReference>
<gene>
    <name evidence="9" type="ORF">CCAP1982_LOCUS21807</name>
</gene>
<sequence>MCRAGFPYIYILVFVYLVVSCHASIGDRTQFFHNCRQNCERQNCSADGIEIQEQAIKYYQQSIFDKAFAWNCADECQYGCMWRTVDAFAERGWDVPQFYGKWPFVRFLGMQEPASVLFSILNLIAHIRWLRRFRTEVRPDSPCYKLWHIFSFICINGWIWSAVFHTRDFPVTELMDYAFAYSIVLVSLYCMIMRCVKLLIYKLLKILKTNLIFFRFAYRMLHRRSIILRGLISLIFLSFFVNYFAYLSLGKFSYSLNMTTNMITGALSALGWLVWSYLERHRRPNYRKIIRFYILFGMSMSLELLDFPPILWLLDAHALWHLATVPVISVFYDFIIDDCRLLRKEKQYDDEKYRKHI</sequence>
<feature type="transmembrane region" description="Helical" evidence="8">
    <location>
        <begin position="104"/>
        <end position="125"/>
    </location>
</feature>
<comment type="caution">
    <text evidence="8">Lacks conserved residue(s) required for the propagation of feature annotation.</text>
</comment>
<keyword evidence="5" id="KW-0732">Signal</keyword>
<comment type="function">
    <text evidence="8">Involved in the lipid remodeling steps of GPI-anchor maturation.</text>
</comment>
<dbReference type="GO" id="GO:0006506">
    <property type="term" value="P:GPI anchor biosynthetic process"/>
    <property type="evidence" value="ECO:0007669"/>
    <property type="project" value="UniProtKB-KW"/>
</dbReference>
<feature type="transmembrane region" description="Helical" evidence="8">
    <location>
        <begin position="258"/>
        <end position="278"/>
    </location>
</feature>
<feature type="transmembrane region" description="Helical" evidence="8">
    <location>
        <begin position="225"/>
        <end position="246"/>
    </location>
</feature>
<protein>
    <recommendedName>
        <fullName evidence="8">Post-GPI attachment to proteins factor 3</fullName>
    </recommendedName>
</protein>
<proteinExistence type="inferred from homology"/>
<feature type="transmembrane region" description="Helical" evidence="8">
    <location>
        <begin position="146"/>
        <end position="166"/>
    </location>
</feature>
<evidence type="ECO:0000256" key="4">
    <source>
        <dbReference type="ARBA" id="ARBA00022692"/>
    </source>
</evidence>
<dbReference type="InterPro" id="IPR007217">
    <property type="entry name" value="Per1-like"/>
</dbReference>
<evidence type="ECO:0000313" key="9">
    <source>
        <dbReference type="EMBL" id="CAD7013784.1"/>
    </source>
</evidence>
<comment type="subcellular location">
    <subcellularLocation>
        <location evidence="1">Endomembrane system</location>
        <topology evidence="1">Multi-pass membrane protein</topology>
    </subcellularLocation>
    <subcellularLocation>
        <location evidence="8">Golgi apparatus membrane</location>
        <topology evidence="8">Multi-pass membrane protein</topology>
    </subcellularLocation>
</comment>
<evidence type="ECO:0000256" key="3">
    <source>
        <dbReference type="ARBA" id="ARBA00022502"/>
    </source>
</evidence>
<dbReference type="GO" id="GO:0016788">
    <property type="term" value="F:hydrolase activity, acting on ester bonds"/>
    <property type="evidence" value="ECO:0007669"/>
    <property type="project" value="TreeGrafter"/>
</dbReference>
<dbReference type="AlphaFoldDB" id="A0A811VFL7"/>
<keyword evidence="6 8" id="KW-1133">Transmembrane helix</keyword>
<feature type="transmembrane region" description="Helical" evidence="8">
    <location>
        <begin position="178"/>
        <end position="204"/>
    </location>
</feature>
<feature type="transmembrane region" description="Helical" evidence="8">
    <location>
        <begin position="290"/>
        <end position="312"/>
    </location>
</feature>
<accession>A0A811VFL7</accession>
<dbReference type="Proteomes" id="UP000606786">
    <property type="component" value="Unassembled WGS sequence"/>
</dbReference>
<dbReference type="EMBL" id="CAJHJT010000056">
    <property type="protein sequence ID" value="CAD7013784.1"/>
    <property type="molecule type" value="Genomic_DNA"/>
</dbReference>
<dbReference type="OrthoDB" id="419770at2759"/>
<dbReference type="PANTHER" id="PTHR13148">
    <property type="entry name" value="PER1-RELATED"/>
    <property type="match status" value="1"/>
</dbReference>
<comment type="caution">
    <text evidence="9">The sequence shown here is derived from an EMBL/GenBank/DDBJ whole genome shotgun (WGS) entry which is preliminary data.</text>
</comment>
<dbReference type="PANTHER" id="PTHR13148:SF0">
    <property type="entry name" value="POST-GPI ATTACHMENT TO PROTEINS FACTOR 3"/>
    <property type="match status" value="1"/>
</dbReference>
<keyword evidence="10" id="KW-1185">Reference proteome</keyword>
<keyword evidence="3 8" id="KW-0337">GPI-anchor biosynthesis</keyword>